<proteinExistence type="predicted"/>
<reference evidence="4" key="1">
    <citation type="journal article" date="2011" name="MBio">
        <title>Novel metabolic attributes of the genus Cyanothece, comprising a group of unicellular nitrogen-fixing Cyanobacteria.</title>
        <authorList>
            <person name="Bandyopadhyay A."/>
            <person name="Elvitigala T."/>
            <person name="Welsh E."/>
            <person name="Stockel J."/>
            <person name="Liberton M."/>
            <person name="Min H."/>
            <person name="Sherman L.A."/>
            <person name="Pakrasi H.B."/>
        </authorList>
    </citation>
    <scope>NUCLEOTIDE SEQUENCE [LARGE SCALE GENOMIC DNA]</scope>
    <source>
        <strain evidence="4">PCC 7424</strain>
    </source>
</reference>
<dbReference type="PROSITE" id="PS50887">
    <property type="entry name" value="GGDEF"/>
    <property type="match status" value="1"/>
</dbReference>
<dbReference type="SMART" id="SM00267">
    <property type="entry name" value="GGDEF"/>
    <property type="match status" value="1"/>
</dbReference>
<dbReference type="GO" id="GO:1902201">
    <property type="term" value="P:negative regulation of bacterial-type flagellum-dependent cell motility"/>
    <property type="evidence" value="ECO:0007669"/>
    <property type="project" value="TreeGrafter"/>
</dbReference>
<dbReference type="SUPFAM" id="SSF55073">
    <property type="entry name" value="Nucleotide cyclase"/>
    <property type="match status" value="1"/>
</dbReference>
<dbReference type="eggNOG" id="COG4252">
    <property type="taxonomic scope" value="Bacteria"/>
</dbReference>
<dbReference type="InterPro" id="IPR029787">
    <property type="entry name" value="Nucleotide_cyclase"/>
</dbReference>
<dbReference type="PANTHER" id="PTHR45138">
    <property type="entry name" value="REGULATORY COMPONENTS OF SENSORY TRANSDUCTION SYSTEM"/>
    <property type="match status" value="1"/>
</dbReference>
<dbReference type="AlphaFoldDB" id="B7KC88"/>
<dbReference type="Gene3D" id="3.30.70.270">
    <property type="match status" value="1"/>
</dbReference>
<dbReference type="PANTHER" id="PTHR45138:SF9">
    <property type="entry name" value="DIGUANYLATE CYCLASE DGCM-RELATED"/>
    <property type="match status" value="1"/>
</dbReference>
<dbReference type="FunFam" id="3.30.70.270:FF:000001">
    <property type="entry name" value="Diguanylate cyclase domain protein"/>
    <property type="match status" value="1"/>
</dbReference>
<dbReference type="NCBIfam" id="TIGR00254">
    <property type="entry name" value="GGDEF"/>
    <property type="match status" value="1"/>
</dbReference>
<evidence type="ECO:0000313" key="3">
    <source>
        <dbReference type="EMBL" id="ACK70193.1"/>
    </source>
</evidence>
<dbReference type="SMART" id="SM01080">
    <property type="entry name" value="CHASE2"/>
    <property type="match status" value="1"/>
</dbReference>
<dbReference type="OrthoDB" id="337251at2"/>
<dbReference type="eggNOG" id="COG3706">
    <property type="taxonomic scope" value="Bacteria"/>
</dbReference>
<keyword evidence="1" id="KW-1133">Transmembrane helix</keyword>
<dbReference type="GO" id="GO:0052621">
    <property type="term" value="F:diguanylate cyclase activity"/>
    <property type="evidence" value="ECO:0007669"/>
    <property type="project" value="TreeGrafter"/>
</dbReference>
<dbReference type="GO" id="GO:0043709">
    <property type="term" value="P:cell adhesion involved in single-species biofilm formation"/>
    <property type="evidence" value="ECO:0007669"/>
    <property type="project" value="TreeGrafter"/>
</dbReference>
<feature type="transmembrane region" description="Helical" evidence="1">
    <location>
        <begin position="362"/>
        <end position="383"/>
    </location>
</feature>
<dbReference type="CDD" id="cd01949">
    <property type="entry name" value="GGDEF"/>
    <property type="match status" value="1"/>
</dbReference>
<name>B7KC88_GLOC7</name>
<dbReference type="InterPro" id="IPR043128">
    <property type="entry name" value="Rev_trsase/Diguanyl_cyclase"/>
</dbReference>
<dbReference type="Pfam" id="PF00990">
    <property type="entry name" value="GGDEF"/>
    <property type="match status" value="1"/>
</dbReference>
<keyword evidence="1" id="KW-0472">Membrane</keyword>
<organism evidence="3 4">
    <name type="scientific">Gloeothece citriformis (strain PCC 7424)</name>
    <name type="common">Cyanothece sp. (strain PCC 7424)</name>
    <dbReference type="NCBI Taxonomy" id="65393"/>
    <lineage>
        <taxon>Bacteria</taxon>
        <taxon>Bacillati</taxon>
        <taxon>Cyanobacteriota</taxon>
        <taxon>Cyanophyceae</taxon>
        <taxon>Oscillatoriophycideae</taxon>
        <taxon>Chroococcales</taxon>
        <taxon>Aphanothecaceae</taxon>
        <taxon>Gloeothece</taxon>
        <taxon>Gloeothece citriformis</taxon>
    </lineage>
</organism>
<dbReference type="KEGG" id="cyc:PCC7424_1758"/>
<gene>
    <name evidence="3" type="ordered locus">PCC7424_1758</name>
</gene>
<protein>
    <submittedName>
        <fullName evidence="3">Diguanylate cyclase with Chase2 sensor</fullName>
    </submittedName>
</protein>
<evidence type="ECO:0000256" key="1">
    <source>
        <dbReference type="SAM" id="Phobius"/>
    </source>
</evidence>
<dbReference type="STRING" id="65393.PCC7424_1758"/>
<dbReference type="GO" id="GO:0005886">
    <property type="term" value="C:plasma membrane"/>
    <property type="evidence" value="ECO:0007669"/>
    <property type="project" value="TreeGrafter"/>
</dbReference>
<feature type="transmembrane region" description="Helical" evidence="1">
    <location>
        <begin position="12"/>
        <end position="35"/>
    </location>
</feature>
<feature type="transmembrane region" description="Helical" evidence="1">
    <location>
        <begin position="332"/>
        <end position="350"/>
    </location>
</feature>
<sequence>MWSRLRQNIAHWQGIIITAPSIVAVAFLGNTAGLFQMPEIAIYDHFMNWRPQETADPRITVVTIDESDLDQYNFPIPDHKLAQAIKIIKQQKPRAIGLDIYRDLPVNPGYEQLIAEFATTDNLIGIEKVIGKTDSELVDPPHTIPTDRVAFADLVADVDGKIRRALLSIERENGEIQLGLGAQLALIYLAEEGIFLDLENQDKTSFRFKLGKATIKPFSSNDGGYVKADTGGYQIFLNYRGWEDKFNTVPLRDILEGKVAHHWGRDQIILIGATAESLNDKFYTPYHSSYLVGDMPERMAGVLIHANITSQLISAALEGRPLIQVLPEFLEWGWVLMWGIIGASMSWLFFKQNLFELKIGFLGNVLVVSIIIPSGILVGVSYWAFLQGWWLPVFTPFIALTLSALAIPNYKNYELYQIACKDSLTQISNRRYFDQYYPQIWHRIKETQHPLSVILCDVDFFKLYNDTYGHQAGDRCLQQVAQAITKAVRSTDLVARYGGEEFIIVLPSTDRETAYQIGQRICFQVQNLNIPHQQSQISSIVTLSCGVATSCPPHYATSGVLIAAADSALYEAKAKGRNCAVVC</sequence>
<dbReference type="EMBL" id="CP001291">
    <property type="protein sequence ID" value="ACK70193.1"/>
    <property type="molecule type" value="Genomic_DNA"/>
</dbReference>
<feature type="domain" description="GGDEF" evidence="2">
    <location>
        <begin position="449"/>
        <end position="583"/>
    </location>
</feature>
<dbReference type="InterPro" id="IPR007890">
    <property type="entry name" value="CHASE2"/>
</dbReference>
<dbReference type="HOGENOM" id="CLU_000445_85_1_3"/>
<feature type="transmembrane region" description="Helical" evidence="1">
    <location>
        <begin position="389"/>
        <end position="407"/>
    </location>
</feature>
<dbReference type="InterPro" id="IPR000160">
    <property type="entry name" value="GGDEF_dom"/>
</dbReference>
<evidence type="ECO:0000259" key="2">
    <source>
        <dbReference type="PROSITE" id="PS50887"/>
    </source>
</evidence>
<dbReference type="InterPro" id="IPR050469">
    <property type="entry name" value="Diguanylate_Cyclase"/>
</dbReference>
<dbReference type="Pfam" id="PF05226">
    <property type="entry name" value="CHASE2"/>
    <property type="match status" value="1"/>
</dbReference>
<dbReference type="Proteomes" id="UP000002384">
    <property type="component" value="Chromosome"/>
</dbReference>
<evidence type="ECO:0000313" key="4">
    <source>
        <dbReference type="Proteomes" id="UP000002384"/>
    </source>
</evidence>
<keyword evidence="4" id="KW-1185">Reference proteome</keyword>
<accession>B7KC88</accession>
<keyword evidence="1" id="KW-0812">Transmembrane</keyword>